<feature type="compositionally biased region" description="Polar residues" evidence="8">
    <location>
        <begin position="2042"/>
        <end position="2052"/>
    </location>
</feature>
<feature type="domain" description="Integrase catalytic" evidence="11">
    <location>
        <begin position="1746"/>
        <end position="1898"/>
    </location>
</feature>
<feature type="compositionally biased region" description="Acidic residues" evidence="8">
    <location>
        <begin position="2032"/>
        <end position="2041"/>
    </location>
</feature>
<evidence type="ECO:0000256" key="7">
    <source>
        <dbReference type="ARBA" id="ARBA00022918"/>
    </source>
</evidence>
<evidence type="ECO:0000313" key="12">
    <source>
        <dbReference type="EMBL" id="PIC12740.1"/>
    </source>
</evidence>
<dbReference type="InterPro" id="IPR041373">
    <property type="entry name" value="RT_RNaseH"/>
</dbReference>
<dbReference type="PANTHER" id="PTHR37984:SF5">
    <property type="entry name" value="PROTEIN NYNRIN-LIKE"/>
    <property type="match status" value="1"/>
</dbReference>
<dbReference type="EMBL" id="PDUG01000019">
    <property type="protein sequence ID" value="PIC12740.1"/>
    <property type="molecule type" value="Genomic_DNA"/>
</dbReference>
<evidence type="ECO:0000256" key="9">
    <source>
        <dbReference type="SAM" id="Phobius"/>
    </source>
</evidence>
<dbReference type="InterPro" id="IPR043128">
    <property type="entry name" value="Rev_trsase/Diguanyl_cyclase"/>
</dbReference>
<sequence length="2454" mass="280442">MREFRQLQNRKLSPVDEVTLASDLDAEEWPSRTFSSDVCQDACRFVLQKGSISTFEGTVITSLMLNVDFCKFEEGICSNDGATVVWNPPKMEECRHSHVGSFTAQFTNNMALIPNSQAAFELQKEVPEKIRKCFSEQVQVSSSKVIFVPKVQRRRKRSSPTANNLLEEFLQLRIHTPNLHLRQANRIRSFLPSMISYWNVSEYVLERQMRMHPMKDISLAILYTLVEKEASEAKLQGKPFSQIAYPDGSMDYSPTEAESWISLAKILLRKISTPMTLLPTNKPLEQLEPVKSYIGTSAHVKYLQTSYDRREDQRRNLTSSSVNARIQFNNKMLQSDLQKNFEELSRTLCKVQARQAAIWKALIQIEPTIGMRAILQRNDIFASYVGPQVLFVTQCSPIKAKEIIQSRRIGDACFLQTPIVTSKNKTMFIVTGTSDVTSSSKRIPCEEVTSSVFEAENGTFTKDGKVQDVQQPNALLHSNISLSSIKFLSGDIFETSVHSAFPMALAVSFGESLQSMQLQKKSFLKPTTLEKYVNEKKKTLQELARLGGYAWDTATDTIKDTIDEVKGFYKEYAIFVGSILCVIVLAARFVYLIIVMYCRDPFGIFNVKLEEEVNYVDQESDSPEPETYQEAVKPFLAKYPPLMTYVPILISLVNTVQSTTLPFVPITIRDRITVGYTRSKKSATAANGSSFTFLGHCFLPVRIGNTTLETKFLISDDQNCPAAVLLGYDFMSQLEEKGISTTLLPGQKKMIVGSAIVPLLRQGERIYRHTDRKVEVMATNNIHLMPGKTKSLRITFNTTEPVHLQPPPSSQIQYQECLIDPWLEGEAVLKITNAGTRVCQISSGEVLGEARIIQSPSEQPRSREPAESEMTSPEADWTERLPQSPSSSEEFLNELNMDRSVFSSVNRKKLRQLVIQYKEAFCNEDKKMGLFRGPIQHEIVLIKSLPNSRRIRIPYRKREEINHQVEKFLKDGIVEPSHATFTSPVILVKKKDATLRFTVDFRTLNSCTRKENYVIPCVSEILDLASGSFIYSAMDFISGFFQIKLKKEHRPLTAFETDRGTFQFRTMPMGVSGAPHTFQEVARYLQSITKARRYAYLDDLLLVSQSEEEHLKDIEELLRNTIDVGLKLKLKKCMFGCKELEFLGYIIGADGLKPNPDKVASIQDFPVPKTQTAVRSFHGMVGYFRRFILNFAGIAIPLYKLTEKDQEFEWTPQCQESFDFLKKTLLNPPVLVGPDLNKDYILETDASLMAIASILLQKNDQGIPNAIAYASRKLSSAERNYAPIEAEALAIVFGLKYFRQYLLGAHTVVITDHKPLCSLMRRKDLDGRLQKYQLSIQDYDAKIVYRPGKENVLADALSRYCKDEVNEPKTVAALQTKEANAGITLEELQAIQAETPWMSTAISAIQNQEEGRKAKAWQERFLYQDGVLRKKTKTNEPSPIVIPRHHEIRERIINHFHRSPFHAAHLGIDKTLAIIKRMFYWTNMRNDITATLNECLECARRKTDRHQTTREPMGTSQKFTQPAQHWHLDHIGPLPITEDGNRYILCCKDPFSRYVETAAVASQDGATTTDQFLKIIVAKHGVPASITTDNGTGFLNEKFKTAMKELQIEHLTCAPYHHQSNGHVERTNRTLEEILSSYVNKTQDDWDQFLHLATFAINASPSATTKFSPFEAMFGRKPELAESNALRNRCFEDNYQATMKTRLAEMWKSIQNTDSKETTSARRTAEKQMDAEDMMLLKRPSANKLAPRRTGPHQIKEVLDQNVLFKDRGGTRTAHKDDVRTDNGTNFTLGAKIIKKTFETTDTDLPDEVQKFLRIQGIDWKFITPLSPWKGGMYERMVKTAKQMFMKEKRLQKLTLTELQTVFNEVAAMMNDRPLTYPDNEVGTLNPIRPSDFLTLKLPVTIPWTNLHKATDDYLPLKETQSEETRIGTIRALEKSMEASESLWRRFSQEYLSELRLQHKNRMDKKRGSATIPKVGQCVLLWEEQPTPRNVWKIAEIEELITSPDGHIREAIVRTVTKKELSKSINHLIPLELDEPTDENDSTIATKPNLTKSSDDENSTKPRYNLRNRKPINYDDDKNSFEACVEDYCTNYHRINWNAWNERYDVWIPQEKKIRQHHATIKIYDGEKIKTWELDCQEVRFCETIDCTICWTNILNPECHIWWAIGGLAAAAFIGLLILHSVCFAPIRLAATFILGWKITKILGSCILATIKELWRRVSCKWTTRARQRYHRMRMIIVLWLVLMTPLVLGCQQIDVYTQFQKICSQKTIDKCETFTEVTIDLNSAHKEGCIRLEKNGTVIRDIRIRLIEIRQECTKEIVAYSKDVETRIWSSKRCPRMGSCSGDKCKGVNRTSTIPELEHANQYIGNTYCTESCGTWGCGCGWFSSGCIFYRIYAFPRSDQTVDIFRCLDYRPTARFQITSSKLNSKQNEKTTSEVQMPIGQSETWADMTLTTD</sequence>
<keyword evidence="5" id="KW-0255">Endonuclease</keyword>
<organism evidence="12 13">
    <name type="scientific">Caenorhabditis nigoni</name>
    <dbReference type="NCBI Taxonomy" id="1611254"/>
    <lineage>
        <taxon>Eukaryota</taxon>
        <taxon>Metazoa</taxon>
        <taxon>Ecdysozoa</taxon>
        <taxon>Nematoda</taxon>
        <taxon>Chromadorea</taxon>
        <taxon>Rhabditida</taxon>
        <taxon>Rhabditina</taxon>
        <taxon>Rhabditomorpha</taxon>
        <taxon>Rhabditoidea</taxon>
        <taxon>Rhabditidae</taxon>
        <taxon>Peloderinae</taxon>
        <taxon>Caenorhabditis</taxon>
    </lineage>
</organism>
<keyword evidence="13" id="KW-1185">Reference proteome</keyword>
<dbReference type="Pfam" id="PF18701">
    <property type="entry name" value="DUF5641"/>
    <property type="match status" value="1"/>
</dbReference>
<keyword evidence="2" id="KW-0808">Transferase</keyword>
<dbReference type="GO" id="GO:0042575">
    <property type="term" value="C:DNA polymerase complex"/>
    <property type="evidence" value="ECO:0007669"/>
    <property type="project" value="UniProtKB-ARBA"/>
</dbReference>
<keyword evidence="9" id="KW-1133">Transmembrane helix</keyword>
<evidence type="ECO:0000256" key="3">
    <source>
        <dbReference type="ARBA" id="ARBA00022695"/>
    </source>
</evidence>
<evidence type="ECO:0000259" key="10">
    <source>
        <dbReference type="PROSITE" id="PS50878"/>
    </source>
</evidence>
<evidence type="ECO:0000256" key="1">
    <source>
        <dbReference type="ARBA" id="ARBA00012493"/>
    </source>
</evidence>
<dbReference type="CDD" id="cd09274">
    <property type="entry name" value="RNase_HI_RT_Ty3"/>
    <property type="match status" value="1"/>
</dbReference>
<dbReference type="Gene3D" id="1.20.5.1890">
    <property type="match status" value="1"/>
</dbReference>
<dbReference type="GO" id="GO:0015074">
    <property type="term" value="P:DNA integration"/>
    <property type="evidence" value="ECO:0007669"/>
    <property type="project" value="InterPro"/>
</dbReference>
<dbReference type="Pfam" id="PF24664">
    <property type="entry name" value="Monjiviricetes_fusion"/>
    <property type="match status" value="1"/>
</dbReference>
<dbReference type="GO" id="GO:0016787">
    <property type="term" value="F:hydrolase activity"/>
    <property type="evidence" value="ECO:0007669"/>
    <property type="project" value="UniProtKB-KW"/>
</dbReference>
<feature type="transmembrane region" description="Helical" evidence="9">
    <location>
        <begin position="2160"/>
        <end position="2179"/>
    </location>
</feature>
<evidence type="ECO:0000259" key="11">
    <source>
        <dbReference type="PROSITE" id="PS50994"/>
    </source>
</evidence>
<feature type="region of interest" description="Disordered" evidence="8">
    <location>
        <begin position="2032"/>
        <end position="2068"/>
    </location>
</feature>
<dbReference type="InterPro" id="IPR043502">
    <property type="entry name" value="DNA/RNA_pol_sf"/>
</dbReference>
<dbReference type="GO" id="GO:0003964">
    <property type="term" value="F:RNA-directed DNA polymerase activity"/>
    <property type="evidence" value="ECO:0007669"/>
    <property type="project" value="UniProtKB-KW"/>
</dbReference>
<gene>
    <name evidence="12" type="ORF">B9Z55_028250</name>
</gene>
<dbReference type="InterPro" id="IPR012337">
    <property type="entry name" value="RNaseH-like_sf"/>
</dbReference>
<dbReference type="InterPro" id="IPR001584">
    <property type="entry name" value="Integrase_cat-core"/>
</dbReference>
<name>A0A2G5SCI8_9PELO</name>
<dbReference type="OrthoDB" id="5846674at2759"/>
<reference evidence="13" key="1">
    <citation type="submission" date="2017-10" db="EMBL/GenBank/DDBJ databases">
        <title>Rapid genome shrinkage in a self-fertile nematode reveals novel sperm competition proteins.</title>
        <authorList>
            <person name="Yin D."/>
            <person name="Schwarz E.M."/>
            <person name="Thomas C.G."/>
            <person name="Felde R.L."/>
            <person name="Korf I.F."/>
            <person name="Cutter A.D."/>
            <person name="Schartner C.M."/>
            <person name="Ralston E.J."/>
            <person name="Meyer B.J."/>
            <person name="Haag E.S."/>
        </authorList>
    </citation>
    <scope>NUCLEOTIDE SEQUENCE [LARGE SCALE GENOMIC DNA]</scope>
    <source>
        <strain evidence="13">JU1422</strain>
    </source>
</reference>
<dbReference type="FunFam" id="3.30.420.10:FF:000032">
    <property type="entry name" value="Retrovirus-related Pol polyprotein from transposon 297-like Protein"/>
    <property type="match status" value="1"/>
</dbReference>
<feature type="domain" description="Integrase catalytic" evidence="11">
    <location>
        <begin position="1518"/>
        <end position="1677"/>
    </location>
</feature>
<dbReference type="Pfam" id="PF00665">
    <property type="entry name" value="rve"/>
    <property type="match status" value="1"/>
</dbReference>
<dbReference type="InterPro" id="IPR036397">
    <property type="entry name" value="RNaseH_sf"/>
</dbReference>
<dbReference type="InterPro" id="IPR009878">
    <property type="entry name" value="Phlebovirus_G2_fusion"/>
</dbReference>
<dbReference type="Pfam" id="PF17917">
    <property type="entry name" value="RT_RNaseH"/>
    <property type="match status" value="1"/>
</dbReference>
<dbReference type="Proteomes" id="UP000230233">
    <property type="component" value="Unassembled WGS sequence"/>
</dbReference>
<keyword evidence="9" id="KW-0812">Transmembrane</keyword>
<dbReference type="PANTHER" id="PTHR37984">
    <property type="entry name" value="PROTEIN CBG26694"/>
    <property type="match status" value="1"/>
</dbReference>
<dbReference type="SUPFAM" id="SSF161008">
    <property type="entry name" value="Viral glycoprotein ectodomain-like"/>
    <property type="match status" value="1"/>
</dbReference>
<dbReference type="GO" id="GO:0003676">
    <property type="term" value="F:nucleic acid binding"/>
    <property type="evidence" value="ECO:0007669"/>
    <property type="project" value="InterPro"/>
</dbReference>
<keyword evidence="7" id="KW-0695">RNA-directed DNA polymerase</keyword>
<dbReference type="InterPro" id="IPR041588">
    <property type="entry name" value="Integrase_H2C2"/>
</dbReference>
<dbReference type="FunFam" id="3.30.70.270:FF:000020">
    <property type="entry name" value="Transposon Tf2-6 polyprotein-like Protein"/>
    <property type="match status" value="1"/>
</dbReference>
<protein>
    <recommendedName>
        <fullName evidence="1">RNA-directed DNA polymerase</fullName>
        <ecNumber evidence="1">2.7.7.49</ecNumber>
    </recommendedName>
</protein>
<dbReference type="SUPFAM" id="SSF53098">
    <property type="entry name" value="Ribonuclease H-like"/>
    <property type="match status" value="2"/>
</dbReference>
<dbReference type="CDD" id="cd01647">
    <property type="entry name" value="RT_LTR"/>
    <property type="match status" value="1"/>
</dbReference>
<proteinExistence type="predicted"/>
<evidence type="ECO:0000313" key="13">
    <source>
        <dbReference type="Proteomes" id="UP000230233"/>
    </source>
</evidence>
<dbReference type="PROSITE" id="PS50878">
    <property type="entry name" value="RT_POL"/>
    <property type="match status" value="1"/>
</dbReference>
<keyword evidence="3" id="KW-0548">Nucleotidyltransferase</keyword>
<evidence type="ECO:0000256" key="5">
    <source>
        <dbReference type="ARBA" id="ARBA00022759"/>
    </source>
</evidence>
<evidence type="ECO:0000256" key="2">
    <source>
        <dbReference type="ARBA" id="ARBA00022679"/>
    </source>
</evidence>
<dbReference type="Gene3D" id="3.30.420.10">
    <property type="entry name" value="Ribonuclease H-like superfamily/Ribonuclease H"/>
    <property type="match status" value="2"/>
</dbReference>
<dbReference type="PROSITE" id="PS50994">
    <property type="entry name" value="INTEGRASE"/>
    <property type="match status" value="2"/>
</dbReference>
<dbReference type="Gene3D" id="3.30.70.270">
    <property type="match status" value="2"/>
</dbReference>
<keyword evidence="9" id="KW-0472">Membrane</keyword>
<feature type="region of interest" description="Disordered" evidence="8">
    <location>
        <begin position="850"/>
        <end position="889"/>
    </location>
</feature>
<dbReference type="FunFam" id="1.10.340.70:FF:000001">
    <property type="entry name" value="Retrovirus-related Pol polyprotein from transposon gypsy-like Protein"/>
    <property type="match status" value="1"/>
</dbReference>
<keyword evidence="4" id="KW-0540">Nuclease</keyword>
<dbReference type="FunFam" id="3.10.20.370:FF:000001">
    <property type="entry name" value="Retrovirus-related Pol polyprotein from transposon 17.6-like protein"/>
    <property type="match status" value="1"/>
</dbReference>
<dbReference type="Gene3D" id="3.10.20.370">
    <property type="match status" value="1"/>
</dbReference>
<feature type="transmembrane region" description="Helical" evidence="9">
    <location>
        <begin position="572"/>
        <end position="597"/>
    </location>
</feature>
<dbReference type="Pfam" id="PF07245">
    <property type="entry name" value="Phlebovirus_G2"/>
    <property type="match status" value="1"/>
</dbReference>
<dbReference type="InterPro" id="IPR000477">
    <property type="entry name" value="RT_dom"/>
</dbReference>
<dbReference type="EC" id="2.7.7.49" evidence="1"/>
<dbReference type="InterPro" id="IPR050951">
    <property type="entry name" value="Retrovirus_Pol_polyprotein"/>
</dbReference>
<dbReference type="Gene3D" id="1.10.340.70">
    <property type="match status" value="1"/>
</dbReference>
<dbReference type="Pfam" id="PF00078">
    <property type="entry name" value="RVT_1"/>
    <property type="match status" value="1"/>
</dbReference>
<comment type="caution">
    <text evidence="12">The sequence shown here is derived from an EMBL/GenBank/DDBJ whole genome shotgun (WGS) entry which is preliminary data.</text>
</comment>
<dbReference type="InterPro" id="IPR040676">
    <property type="entry name" value="DUF5641"/>
</dbReference>
<evidence type="ECO:0000256" key="4">
    <source>
        <dbReference type="ARBA" id="ARBA00022722"/>
    </source>
</evidence>
<accession>A0A2G5SCI8</accession>
<dbReference type="Pfam" id="PF17921">
    <property type="entry name" value="Integrase_H2C2"/>
    <property type="match status" value="1"/>
</dbReference>
<dbReference type="Gene3D" id="3.10.10.10">
    <property type="entry name" value="HIV Type 1 Reverse Transcriptase, subunit A, domain 1"/>
    <property type="match status" value="1"/>
</dbReference>
<keyword evidence="6" id="KW-0378">Hydrolase</keyword>
<feature type="domain" description="Reverse transcriptase" evidence="10">
    <location>
        <begin position="969"/>
        <end position="1147"/>
    </location>
</feature>
<evidence type="ECO:0000256" key="6">
    <source>
        <dbReference type="ARBA" id="ARBA00022801"/>
    </source>
</evidence>
<feature type="transmembrane region" description="Helical" evidence="9">
    <location>
        <begin position="2235"/>
        <end position="2257"/>
    </location>
</feature>
<dbReference type="GO" id="GO:0004519">
    <property type="term" value="F:endonuclease activity"/>
    <property type="evidence" value="ECO:0007669"/>
    <property type="project" value="UniProtKB-KW"/>
</dbReference>
<dbReference type="SUPFAM" id="SSF56672">
    <property type="entry name" value="DNA/RNA polymerases"/>
    <property type="match status" value="1"/>
</dbReference>
<evidence type="ECO:0000256" key="8">
    <source>
        <dbReference type="SAM" id="MobiDB-lite"/>
    </source>
</evidence>